<keyword evidence="1" id="KW-0812">Transmembrane</keyword>
<accession>V4P2C9</accession>
<sequence>MIEDSPLSLSFTHSHGHTNSLLSRFCDFSIFLSPPMAIFCLHLHPYASVLGFIISLLHDGERFCFLQH</sequence>
<dbReference type="AlphaFoldDB" id="V4P2C9"/>
<reference evidence="2 3" key="1">
    <citation type="journal article" date="2013" name="Front. Plant Sci.">
        <title>The Reference Genome of the Halophytic Plant Eutrema salsugineum.</title>
        <authorList>
            <person name="Yang R."/>
            <person name="Jarvis D.E."/>
            <person name="Chen H."/>
            <person name="Beilstein M.A."/>
            <person name="Grimwood J."/>
            <person name="Jenkins J."/>
            <person name="Shu S."/>
            <person name="Prochnik S."/>
            <person name="Xin M."/>
            <person name="Ma C."/>
            <person name="Schmutz J."/>
            <person name="Wing R.A."/>
            <person name="Mitchell-Olds T."/>
            <person name="Schumaker K.S."/>
            <person name="Wang X."/>
        </authorList>
    </citation>
    <scope>NUCLEOTIDE SEQUENCE [LARGE SCALE GENOMIC DNA]</scope>
</reference>
<gene>
    <name evidence="2" type="ORF">EUTSA_v10026735mg</name>
</gene>
<keyword evidence="1" id="KW-1133">Transmembrane helix</keyword>
<feature type="transmembrane region" description="Helical" evidence="1">
    <location>
        <begin position="36"/>
        <end position="57"/>
    </location>
</feature>
<proteinExistence type="predicted"/>
<evidence type="ECO:0000256" key="1">
    <source>
        <dbReference type="SAM" id="Phobius"/>
    </source>
</evidence>
<dbReference type="Proteomes" id="UP000030689">
    <property type="component" value="Unassembled WGS sequence"/>
</dbReference>
<keyword evidence="3" id="KW-1185">Reference proteome</keyword>
<evidence type="ECO:0000313" key="2">
    <source>
        <dbReference type="EMBL" id="ESQ53486.1"/>
    </source>
</evidence>
<keyword evidence="1" id="KW-0472">Membrane</keyword>
<protein>
    <submittedName>
        <fullName evidence="2">Uncharacterized protein</fullName>
    </submittedName>
</protein>
<organism evidence="2 3">
    <name type="scientific">Eutrema salsugineum</name>
    <name type="common">Saltwater cress</name>
    <name type="synonym">Sisymbrium salsugineum</name>
    <dbReference type="NCBI Taxonomy" id="72664"/>
    <lineage>
        <taxon>Eukaryota</taxon>
        <taxon>Viridiplantae</taxon>
        <taxon>Streptophyta</taxon>
        <taxon>Embryophyta</taxon>
        <taxon>Tracheophyta</taxon>
        <taxon>Spermatophyta</taxon>
        <taxon>Magnoliopsida</taxon>
        <taxon>eudicotyledons</taxon>
        <taxon>Gunneridae</taxon>
        <taxon>Pentapetalae</taxon>
        <taxon>rosids</taxon>
        <taxon>malvids</taxon>
        <taxon>Brassicales</taxon>
        <taxon>Brassicaceae</taxon>
        <taxon>Eutremeae</taxon>
        <taxon>Eutrema</taxon>
    </lineage>
</organism>
<dbReference type="EMBL" id="KI517384">
    <property type="protein sequence ID" value="ESQ53486.1"/>
    <property type="molecule type" value="Genomic_DNA"/>
</dbReference>
<name>V4P2C9_EUTSA</name>
<evidence type="ECO:0000313" key="3">
    <source>
        <dbReference type="Proteomes" id="UP000030689"/>
    </source>
</evidence>
<dbReference type="KEGG" id="eus:EUTSA_v10026735mg"/>
<dbReference type="Gramene" id="ESQ53486">
    <property type="protein sequence ID" value="ESQ53486"/>
    <property type="gene ID" value="EUTSA_v10026735mg"/>
</dbReference>